<dbReference type="Gene3D" id="3.90.70.10">
    <property type="entry name" value="Cysteine proteinases"/>
    <property type="match status" value="1"/>
</dbReference>
<evidence type="ECO:0000256" key="2">
    <source>
        <dbReference type="ARBA" id="ARBA00009085"/>
    </source>
</evidence>
<dbReference type="PANTHER" id="PTHR24006">
    <property type="entry name" value="UBIQUITIN CARBOXYL-TERMINAL HYDROLASE"/>
    <property type="match status" value="1"/>
</dbReference>
<feature type="region of interest" description="Disordered" evidence="11">
    <location>
        <begin position="1297"/>
        <end position="1387"/>
    </location>
</feature>
<dbReference type="PROSITE" id="PS00972">
    <property type="entry name" value="USP_1"/>
    <property type="match status" value="1"/>
</dbReference>
<dbReference type="GO" id="GO:0005634">
    <property type="term" value="C:nucleus"/>
    <property type="evidence" value="ECO:0007669"/>
    <property type="project" value="TreeGrafter"/>
</dbReference>
<dbReference type="eggNOG" id="KOG4598">
    <property type="taxonomic scope" value="Eukaryota"/>
</dbReference>
<feature type="compositionally biased region" description="Low complexity" evidence="11">
    <location>
        <begin position="369"/>
        <end position="382"/>
    </location>
</feature>
<feature type="compositionally biased region" description="Gly residues" evidence="11">
    <location>
        <begin position="1350"/>
        <end position="1366"/>
    </location>
</feature>
<dbReference type="PROSITE" id="PS00973">
    <property type="entry name" value="USP_2"/>
    <property type="match status" value="1"/>
</dbReference>
<feature type="compositionally biased region" description="Pro residues" evidence="11">
    <location>
        <begin position="442"/>
        <end position="462"/>
    </location>
</feature>
<feature type="compositionally biased region" description="Low complexity" evidence="11">
    <location>
        <begin position="1367"/>
        <end position="1380"/>
    </location>
</feature>
<feature type="compositionally biased region" description="Low complexity" evidence="11">
    <location>
        <begin position="1297"/>
        <end position="1315"/>
    </location>
</feature>
<dbReference type="OrthoDB" id="289038at2759"/>
<dbReference type="VEuPathDB" id="VectorBase:MDOMA2_019047"/>
<keyword evidence="5" id="KW-0833">Ubl conjugation pathway</keyword>
<proteinExistence type="inferred from homology"/>
<feature type="region of interest" description="Disordered" evidence="11">
    <location>
        <begin position="487"/>
        <end position="578"/>
    </location>
</feature>
<feature type="compositionally biased region" description="Low complexity" evidence="11">
    <location>
        <begin position="142"/>
        <end position="152"/>
    </location>
</feature>
<feature type="region of interest" description="Disordered" evidence="11">
    <location>
        <begin position="342"/>
        <end position="382"/>
    </location>
</feature>
<evidence type="ECO:0000256" key="6">
    <source>
        <dbReference type="ARBA" id="ARBA00022801"/>
    </source>
</evidence>
<dbReference type="PROSITE" id="PS50235">
    <property type="entry name" value="USP_3"/>
    <property type="match status" value="1"/>
</dbReference>
<evidence type="ECO:0000256" key="8">
    <source>
        <dbReference type="ARBA" id="ARBA00026136"/>
    </source>
</evidence>
<accession>A0A1I8M9X9</accession>
<dbReference type="Pfam" id="PF19718">
    <property type="entry name" value="USP47_C"/>
    <property type="match status" value="1"/>
</dbReference>
<dbReference type="InterPro" id="IPR050164">
    <property type="entry name" value="Peptidase_C19"/>
</dbReference>
<feature type="compositionally biased region" description="Polar residues" evidence="11">
    <location>
        <begin position="528"/>
        <end position="548"/>
    </location>
</feature>
<name>A0A1I8M9X9_MUSDO</name>
<dbReference type="GO" id="GO:0016579">
    <property type="term" value="P:protein deubiquitination"/>
    <property type="evidence" value="ECO:0007669"/>
    <property type="project" value="InterPro"/>
</dbReference>
<evidence type="ECO:0000259" key="12">
    <source>
        <dbReference type="PROSITE" id="PS50235"/>
    </source>
</evidence>
<dbReference type="PANTHER" id="PTHR24006:SF702">
    <property type="entry name" value="UBIQUITIN CARBOXYL-TERMINAL HYDROLASE 47"/>
    <property type="match status" value="1"/>
</dbReference>
<feature type="domain" description="USP" evidence="12">
    <location>
        <begin position="627"/>
        <end position="1027"/>
    </location>
</feature>
<evidence type="ECO:0000256" key="11">
    <source>
        <dbReference type="SAM" id="MobiDB-lite"/>
    </source>
</evidence>
<dbReference type="GO" id="GO:0004843">
    <property type="term" value="F:cysteine-type deubiquitinase activity"/>
    <property type="evidence" value="ECO:0007669"/>
    <property type="project" value="UniProtKB-EC"/>
</dbReference>
<feature type="region of interest" description="Disordered" evidence="11">
    <location>
        <begin position="395"/>
        <end position="469"/>
    </location>
</feature>
<keyword evidence="7" id="KW-0788">Thiol protease</keyword>
<gene>
    <name evidence="13" type="primary">101896824</name>
</gene>
<comment type="similarity">
    <text evidence="2">Belongs to the peptidase C19 family.</text>
</comment>
<comment type="catalytic activity">
    <reaction evidence="1">
        <text>Thiol-dependent hydrolysis of ester, thioester, amide, peptide and isopeptide bonds formed by the C-terminal Gly of ubiquitin (a 76-residue protein attached to proteins as an intracellular targeting signal).</text>
        <dbReference type="EC" id="3.4.19.12"/>
    </reaction>
</comment>
<evidence type="ECO:0000256" key="10">
    <source>
        <dbReference type="ARBA" id="ARBA00032453"/>
    </source>
</evidence>
<evidence type="ECO:0000256" key="4">
    <source>
        <dbReference type="ARBA" id="ARBA00022670"/>
    </source>
</evidence>
<dbReference type="EC" id="3.4.19.12" evidence="3"/>
<evidence type="ECO:0000256" key="5">
    <source>
        <dbReference type="ARBA" id="ARBA00022786"/>
    </source>
</evidence>
<dbReference type="EnsemblMetazoa" id="MDOA002729-RF">
    <property type="protein sequence ID" value="MDOA002729-PF"/>
    <property type="gene ID" value="MDOA002729"/>
</dbReference>
<feature type="region of interest" description="Disordered" evidence="11">
    <location>
        <begin position="1778"/>
        <end position="1797"/>
    </location>
</feature>
<organism evidence="13">
    <name type="scientific">Musca domestica</name>
    <name type="common">House fly</name>
    <dbReference type="NCBI Taxonomy" id="7370"/>
    <lineage>
        <taxon>Eukaryota</taxon>
        <taxon>Metazoa</taxon>
        <taxon>Ecdysozoa</taxon>
        <taxon>Arthropoda</taxon>
        <taxon>Hexapoda</taxon>
        <taxon>Insecta</taxon>
        <taxon>Pterygota</taxon>
        <taxon>Neoptera</taxon>
        <taxon>Endopterygota</taxon>
        <taxon>Diptera</taxon>
        <taxon>Brachycera</taxon>
        <taxon>Muscomorpha</taxon>
        <taxon>Muscoidea</taxon>
        <taxon>Muscidae</taxon>
        <taxon>Musca</taxon>
    </lineage>
</organism>
<protein>
    <recommendedName>
        <fullName evidence="8">Ubiquitin carboxyl-terminal hydrolase 47</fullName>
        <ecNumber evidence="3">3.4.19.12</ecNumber>
    </recommendedName>
    <alternativeName>
        <fullName evidence="9">Ubiquitin thioesterase 47</fullName>
    </alternativeName>
    <alternativeName>
        <fullName evidence="10">Ubiquitin-specific-processing protease 47</fullName>
    </alternativeName>
</protein>
<keyword evidence="4" id="KW-0645">Protease</keyword>
<evidence type="ECO:0000256" key="3">
    <source>
        <dbReference type="ARBA" id="ARBA00012759"/>
    </source>
</evidence>
<dbReference type="CDD" id="cd02659">
    <property type="entry name" value="peptidase_C19C"/>
    <property type="match status" value="1"/>
</dbReference>
<dbReference type="Pfam" id="PF00443">
    <property type="entry name" value="UCH"/>
    <property type="match status" value="1"/>
</dbReference>
<dbReference type="GO" id="GO:0005829">
    <property type="term" value="C:cytosol"/>
    <property type="evidence" value="ECO:0007669"/>
    <property type="project" value="TreeGrafter"/>
</dbReference>
<evidence type="ECO:0000256" key="9">
    <source>
        <dbReference type="ARBA" id="ARBA00029910"/>
    </source>
</evidence>
<dbReference type="Pfam" id="PF25985">
    <property type="entry name" value="Ubiquitin_USP47_N"/>
    <property type="match status" value="1"/>
</dbReference>
<evidence type="ECO:0000256" key="7">
    <source>
        <dbReference type="ARBA" id="ARBA00022807"/>
    </source>
</evidence>
<evidence type="ECO:0000313" key="13">
    <source>
        <dbReference type="EnsemblMetazoa" id="MDOA002729-PF"/>
    </source>
</evidence>
<keyword evidence="6" id="KW-0378">Hydrolase</keyword>
<dbReference type="InterPro" id="IPR001394">
    <property type="entry name" value="Peptidase_C19_UCH"/>
</dbReference>
<feature type="compositionally biased region" description="Low complexity" evidence="11">
    <location>
        <begin position="398"/>
        <end position="428"/>
    </location>
</feature>
<sequence length="1797" mass="199850">MCATCYSEYSDYNDMVQFDQDKSTQCAVYDQTPDSEQKKINIVVRPAHTVAKVISDIKTQYRYDSFELVLQPISGKDLVYLNERSTELIYEVDGFEPNEKNILILIPQGKWNGDVKTRYEFGKPLRKTLTNGIVTPKKKSPTKTVVKQQQQPEETSVDTVDFARNTIETTSSREVSSHFEEQADFAIAQQKTVETKTRTTISPNSERITEEKKSLREEIIVSSTSAALSDQAPKTNATQTTLANSSSSSLVSGEVITLSNRTITTSSIQESLEESFIAVEEKTTTIEMSLEGAAAPVTGELSETTVTIPKVVKKSSPSKTKKITETGEDGVTTVVVVKKTTKVKKSEETNGDGTTKTTTTTVKKKSPSKSKAALAEAGATTGGTTVVKKIIKVKKTSPAKTAKSTNGESVSAETSTTTSTATTTSSSTPITEEPQAVVSSIPTPPPPPPPPPATPLSPPAPGPAKTKTVIKKKIVKKVNAIERKVTAEQDDTVSTTENNELPEQPTPNLMEITNGINDLNHHDAGLSPPSSMTTVTNATNSDSLNLSPMSEPDPLSDDDLALGASASPTETDPMQCSGDLSLDASTTVPTSNYKINFNNDSTAVPFKLRPPMEAIAAIAPPTNNGYVGLVNQAMTCYLNSLLQALYMTPEFRNALYRWEFDNDNESSNIPYQLQKLFLNLQTSKKSAVETTDLTRSFGWNSSEAWQQHDIQELCRVMFDALEHRFKNTKQANLISNLYEGKMIDYVKCLECNTEKTRADTFLDIPLPVKPFGSQVAYGSIEEALSAFVQPETLDGNNQYFCEKCNKKCDAHKGLKFKNFPYILTLHLKRFDFDYTTMYRIKLNDKVTFPQILNLNGFVETNETAAATAAEVTSNSNGVDDCSTTDSGSAMDMEDNWSSGVVTTASSITQNETDINEDDLDDGIDLHSNTENIRNRVNSDQNIKQHLGPFTYELFAIMIHSGSASGGHYYAYIKELDNNEWFCFNDQTVSPITQEDIQKSFGGGIGKAYYSSVYSSSTNAYMLMYRQVDEKRNEKSMKADEFPEHIKKHLEKLKEEEENRVTRGSYRHRPIADLSLNEQIKPRVYFYNPQLKKLKMTRVYASQNLDLNAVLDSAYSMLSVQDFAPKSHCRLVGYDPPAEKIIRSFENQKNLSLTEIRSGSEDPVEFLLEYRSGDQEFEIYEPGGTTWYVFVVKLNTMEMDGPFFVYSNTFENNETLRHSIAVRLNLKEADIMVATTQRYKKAFVSCDVAPSKEAQQRLEELARAQFKDVTYMYVNVPNTDPANLEIVGIPSNELVAEQNDPTQQQQQQNPSNGNDNKLSNGFHHECNSEDSSLSDGDRTLVENLHQRSSSGAGGATGSSAAGLGGGDSQISSTSHSPQLSSPEDENNQESYNSIYTYYNSYLHGENGDADVPVQHAPRFFHAIKLDVLDTVTVSTKHQYSDATDGADEMARKPVVSYKILVDSHMKLSKFKEHLAHLIKVPENYFEINRKHDKSLKSLMNQSLVYFSEGETLSVELGKELQEGEHKAKIYFMRLSDITNDTARLPCVCEWIYTDAMKVPAAKAALIQKLQRIDPLKYKTLNMNNCRLWLKGGRSPISIFSEDDTIGCEIRSSSAIEFFVQECEDGVLPQVSDTSLTIFVRRWHPDTLKLEKFQEITLDKDSEIRSALSKLSSIPVDNVAYTKVNGHFPYTNVSLLTINSAMNWFAIPATLENYPLSSTVSGNLYFYKDATVEPKELTPEERREMNAKENVRLDNLGCVSSSTSRYSRRHERALKIYLDSPTTTASPPVDANSSMADDI</sequence>
<dbReference type="SUPFAM" id="SSF54001">
    <property type="entry name" value="Cysteine proteinases"/>
    <property type="match status" value="1"/>
</dbReference>
<dbReference type="VEuPathDB" id="VectorBase:MDOA002729"/>
<feature type="compositionally biased region" description="Polar residues" evidence="11">
    <location>
        <begin position="492"/>
        <end position="501"/>
    </location>
</feature>
<dbReference type="STRING" id="7370.A0A1I8M9X9"/>
<dbReference type="InterPro" id="IPR045578">
    <property type="entry name" value="USP47_C"/>
</dbReference>
<evidence type="ECO:0000256" key="1">
    <source>
        <dbReference type="ARBA" id="ARBA00000707"/>
    </source>
</evidence>
<dbReference type="InterPro" id="IPR038765">
    <property type="entry name" value="Papain-like_cys_pep_sf"/>
</dbReference>
<reference evidence="13" key="1">
    <citation type="submission" date="2020-05" db="UniProtKB">
        <authorList>
            <consortium name="EnsemblMetazoa"/>
        </authorList>
    </citation>
    <scope>IDENTIFICATION</scope>
    <source>
        <strain evidence="13">Aabys</strain>
    </source>
</reference>
<dbReference type="InterPro" id="IPR028889">
    <property type="entry name" value="USP"/>
</dbReference>
<dbReference type="InterPro" id="IPR018200">
    <property type="entry name" value="USP_CS"/>
</dbReference>
<feature type="region of interest" description="Disordered" evidence="11">
    <location>
        <begin position="136"/>
        <end position="156"/>
    </location>
</feature>
<dbReference type="GO" id="GO:0006508">
    <property type="term" value="P:proteolysis"/>
    <property type="evidence" value="ECO:0007669"/>
    <property type="project" value="UniProtKB-KW"/>
</dbReference>